<proteinExistence type="predicted"/>
<evidence type="ECO:0000256" key="1">
    <source>
        <dbReference type="SAM" id="MobiDB-lite"/>
    </source>
</evidence>
<dbReference type="AlphaFoldDB" id="A0A0S2F574"/>
<dbReference type="KEGG" id="lab:LA76x_0522"/>
<name>A0A0S2F574_LYSAN</name>
<dbReference type="EMBL" id="CP011129">
    <property type="protein sequence ID" value="ALN78683.1"/>
    <property type="molecule type" value="Genomic_DNA"/>
</dbReference>
<evidence type="ECO:0000313" key="3">
    <source>
        <dbReference type="Proteomes" id="UP000060787"/>
    </source>
</evidence>
<evidence type="ECO:0000313" key="2">
    <source>
        <dbReference type="EMBL" id="ALN78683.1"/>
    </source>
</evidence>
<accession>A0A0S2F574</accession>
<reference evidence="2 3" key="1">
    <citation type="journal article" date="2015" name="BMC Genomics">
        <title>Comparative genomics and metabolic profiling of the genus Lysobacter.</title>
        <authorList>
            <person name="de Bruijn I."/>
            <person name="Cheng X."/>
            <person name="de Jager V."/>
            <person name="Exposito R.G."/>
            <person name="Watrous J."/>
            <person name="Patel N."/>
            <person name="Postma J."/>
            <person name="Dorrestein P.C."/>
            <person name="Kobayashi D."/>
            <person name="Raaijmakers J.M."/>
        </authorList>
    </citation>
    <scope>NUCLEOTIDE SEQUENCE [LARGE SCALE GENOMIC DNA]</scope>
    <source>
        <strain evidence="2 3">76</strain>
    </source>
</reference>
<gene>
    <name evidence="2" type="ORF">LA76x_0522</name>
</gene>
<protein>
    <submittedName>
        <fullName evidence="2">Uncharacterized protein</fullName>
    </submittedName>
</protein>
<keyword evidence="3" id="KW-1185">Reference proteome</keyword>
<sequence>MSIINPLADPGPRGSGNEKTVDSVPFGKNFLIVRGCPAFASCSE</sequence>
<dbReference type="Proteomes" id="UP000060787">
    <property type="component" value="Chromosome"/>
</dbReference>
<organism evidence="2 3">
    <name type="scientific">Lysobacter antibioticus</name>
    <dbReference type="NCBI Taxonomy" id="84531"/>
    <lineage>
        <taxon>Bacteria</taxon>
        <taxon>Pseudomonadati</taxon>
        <taxon>Pseudomonadota</taxon>
        <taxon>Gammaproteobacteria</taxon>
        <taxon>Lysobacterales</taxon>
        <taxon>Lysobacteraceae</taxon>
        <taxon>Lysobacter</taxon>
    </lineage>
</organism>
<feature type="region of interest" description="Disordered" evidence="1">
    <location>
        <begin position="1"/>
        <end position="20"/>
    </location>
</feature>
<dbReference type="STRING" id="84531.LA76x_0522"/>